<dbReference type="SUPFAM" id="SSF51717">
    <property type="entry name" value="Dihydropteroate synthetase-like"/>
    <property type="match status" value="1"/>
</dbReference>
<gene>
    <name evidence="2" type="ORF">SJAV_15580</name>
</gene>
<dbReference type="GO" id="GO:0042558">
    <property type="term" value="P:pteridine-containing compound metabolic process"/>
    <property type="evidence" value="ECO:0007669"/>
    <property type="project" value="InterPro"/>
</dbReference>
<organism evidence="2">
    <name type="scientific">Sulfurisphaera javensis</name>
    <dbReference type="NCBI Taxonomy" id="2049879"/>
    <lineage>
        <taxon>Archaea</taxon>
        <taxon>Thermoproteota</taxon>
        <taxon>Thermoprotei</taxon>
        <taxon>Sulfolobales</taxon>
        <taxon>Sulfolobaceae</taxon>
        <taxon>Sulfurisphaera</taxon>
    </lineage>
</organism>
<evidence type="ECO:0000313" key="2">
    <source>
        <dbReference type="EMBL" id="BFH73614.1"/>
    </source>
</evidence>
<accession>A0AAT9GS15</accession>
<dbReference type="Pfam" id="PF20123">
    <property type="entry name" value="DUF6513"/>
    <property type="match status" value="1"/>
</dbReference>
<dbReference type="GeneID" id="92354516"/>
<dbReference type="InterPro" id="IPR000489">
    <property type="entry name" value="Pterin-binding_dom"/>
</dbReference>
<dbReference type="Pfam" id="PF14251">
    <property type="entry name" value="PterinBD-DUF4346"/>
    <property type="match status" value="1"/>
</dbReference>
<dbReference type="InterPro" id="IPR011005">
    <property type="entry name" value="Dihydropteroate_synth-like_sf"/>
</dbReference>
<proteinExistence type="predicted"/>
<dbReference type="InterPro" id="IPR025595">
    <property type="entry name" value="PterinBD-DUF4346"/>
</dbReference>
<dbReference type="InterPro" id="IPR005236">
    <property type="entry name" value="Dihydropt_synth"/>
</dbReference>
<dbReference type="EMBL" id="AP031322">
    <property type="protein sequence ID" value="BFH73614.1"/>
    <property type="molecule type" value="Genomic_DNA"/>
</dbReference>
<dbReference type="NCBIfam" id="TIGR00284">
    <property type="entry name" value="dihydropteroate synthase-like protein"/>
    <property type="match status" value="1"/>
</dbReference>
<name>A0AAT9GS15_9CREN</name>
<dbReference type="AlphaFoldDB" id="A0AAT9GS15"/>
<dbReference type="KEGG" id="sjv:SJAV_15580"/>
<protein>
    <submittedName>
        <fullName evidence="2">Dihydropteroate synthase-like protein</fullName>
    </submittedName>
</protein>
<dbReference type="PROSITE" id="PS50972">
    <property type="entry name" value="PTERIN_BINDING"/>
    <property type="match status" value="1"/>
</dbReference>
<evidence type="ECO:0000259" key="1">
    <source>
        <dbReference type="PROSITE" id="PS50972"/>
    </source>
</evidence>
<dbReference type="RefSeq" id="WP_369609195.1">
    <property type="nucleotide sequence ID" value="NZ_AP031322.1"/>
</dbReference>
<sequence length="505" mass="57007">MKILLITGRLASDNVKEIAKQLKNVEADVLVLNYPIASLMTVDYIAEKLKELTLSEYDYILIPGLVSGDAKKIEEVTKVKTFKGTEDYRDIPLAVDALLKGLSLSYVLPADQILGKEKLKNIDEKLDEIEKEGNYAFEIDGLKIPRYPPPFRIFIEINASKDVNFILSEAKRVSSYVNVIVLGFPNGHEDIDEVKNKIIKLKDEGYIVGIDSSSTKELIEGAKSGADFIFNLNEENIEKLDVIKNHAFVIAPLSIENRAEVTLQIYKKAVEKGFEKLILDPILSPPIVGLVNSIIEYKKLRELTDAPMLMGILNATELIDADSVGVNALLTSIAGELGVGNLLIMDHNKTRWSSYEVNTATKMISIALKEKSLPKDLGIDLLILKDKKKVKDKIEEKEKYFEINEHIEPKRMDKGYVRIKVDDKIYLEWIGKERVKISGLDGLSIGRKLLEQVKDINNEHALYIGYELAKAEIALKIDKNYIQDEPLFKRGYYNIPPKDSKNEKK</sequence>
<reference evidence="2" key="1">
    <citation type="submission" date="2024-03" db="EMBL/GenBank/DDBJ databases">
        <title>Complete genome sequence of Sulfurisphaera javensis strain KD-1.</title>
        <authorList>
            <person name="Sakai H."/>
            <person name="Nur N."/>
            <person name="Suwanto A."/>
            <person name="Kurosawa N."/>
        </authorList>
    </citation>
    <scope>NUCLEOTIDE SEQUENCE</scope>
    <source>
        <strain evidence="2">KD-1</strain>
    </source>
</reference>
<dbReference type="InterPro" id="IPR045406">
    <property type="entry name" value="DUF6513"/>
</dbReference>
<feature type="domain" description="Pterin-binding" evidence="1">
    <location>
        <begin position="137"/>
        <end position="365"/>
    </location>
</feature>